<dbReference type="Proteomes" id="UP000319818">
    <property type="component" value="Unassembled WGS sequence"/>
</dbReference>
<keyword evidence="2" id="KW-1185">Reference proteome</keyword>
<dbReference type="NCBIfam" id="NF038335">
    <property type="entry name" value="YPO0640_fam"/>
    <property type="match status" value="1"/>
</dbReference>
<sequence length="157" mass="16840">MVVADLGVVAAGMGPKVVRVRSPIDEPVQPGADEAAIAAVRERLRAQFGASLPDAYAEFLRREDGVDVDGLVLYGSRQSPEARGPGGFWQGLVAANELWRDVPGREDYLVLGDSDLYLLTVDLDGGAPVLRDRVTAEPVESFPDVATAIERLLAARR</sequence>
<accession>A0A543FS07</accession>
<evidence type="ECO:0008006" key="3">
    <source>
        <dbReference type="Google" id="ProtNLM"/>
    </source>
</evidence>
<evidence type="ECO:0000313" key="1">
    <source>
        <dbReference type="EMBL" id="TQM36608.1"/>
    </source>
</evidence>
<reference evidence="1 2" key="1">
    <citation type="submission" date="2019-06" db="EMBL/GenBank/DDBJ databases">
        <title>Sequencing the genomes of 1000 actinobacteria strains.</title>
        <authorList>
            <person name="Klenk H.-P."/>
        </authorList>
    </citation>
    <scope>NUCLEOTIDE SEQUENCE [LARGE SCALE GENOMIC DNA]</scope>
    <source>
        <strain evidence="1 2">DSM 45511</strain>
    </source>
</reference>
<dbReference type="SUPFAM" id="SSF160631">
    <property type="entry name" value="SMI1/KNR4-like"/>
    <property type="match status" value="1"/>
</dbReference>
<dbReference type="EMBL" id="VFPH01000002">
    <property type="protein sequence ID" value="TQM36608.1"/>
    <property type="molecule type" value="Genomic_DNA"/>
</dbReference>
<evidence type="ECO:0000313" key="2">
    <source>
        <dbReference type="Proteomes" id="UP000319818"/>
    </source>
</evidence>
<gene>
    <name evidence="1" type="ORF">FB388_3789</name>
</gene>
<protein>
    <recommendedName>
        <fullName evidence="3">SUKH superfamily protein</fullName>
    </recommendedName>
</protein>
<name>A0A543FS07_9PSEU</name>
<dbReference type="InterPro" id="IPR037883">
    <property type="entry name" value="Knr4/Smi1-like_sf"/>
</dbReference>
<organism evidence="1 2">
    <name type="scientific">Pseudonocardia cypriaca</name>
    <dbReference type="NCBI Taxonomy" id="882449"/>
    <lineage>
        <taxon>Bacteria</taxon>
        <taxon>Bacillati</taxon>
        <taxon>Actinomycetota</taxon>
        <taxon>Actinomycetes</taxon>
        <taxon>Pseudonocardiales</taxon>
        <taxon>Pseudonocardiaceae</taxon>
        <taxon>Pseudonocardia</taxon>
    </lineage>
</organism>
<comment type="caution">
    <text evidence="1">The sequence shown here is derived from an EMBL/GenBank/DDBJ whole genome shotgun (WGS) entry which is preliminary data.</text>
</comment>
<proteinExistence type="predicted"/>
<dbReference type="AlphaFoldDB" id="A0A543FS07"/>